<protein>
    <submittedName>
        <fullName evidence="2">Uncharacterized protein</fullName>
    </submittedName>
</protein>
<proteinExistence type="predicted"/>
<accession>A0A3N4ZTU7</accession>
<keyword evidence="1" id="KW-0472">Membrane</keyword>
<feature type="transmembrane region" description="Helical" evidence="1">
    <location>
        <begin position="365"/>
        <end position="388"/>
    </location>
</feature>
<feature type="transmembrane region" description="Helical" evidence="1">
    <location>
        <begin position="603"/>
        <end position="626"/>
    </location>
</feature>
<keyword evidence="1" id="KW-1133">Transmembrane helix</keyword>
<dbReference type="RefSeq" id="WP_123919497.1">
    <property type="nucleotide sequence ID" value="NZ_RKRA01000001.1"/>
</dbReference>
<keyword evidence="3" id="KW-1185">Reference proteome</keyword>
<organism evidence="2 3">
    <name type="scientific">Georgenia muralis</name>
    <dbReference type="NCBI Taxonomy" id="154117"/>
    <lineage>
        <taxon>Bacteria</taxon>
        <taxon>Bacillati</taxon>
        <taxon>Actinomycetota</taxon>
        <taxon>Actinomycetes</taxon>
        <taxon>Micrococcales</taxon>
        <taxon>Bogoriellaceae</taxon>
        <taxon>Georgenia</taxon>
    </lineage>
</organism>
<evidence type="ECO:0000313" key="2">
    <source>
        <dbReference type="EMBL" id="RPF28922.1"/>
    </source>
</evidence>
<name>A0A3N4ZTU7_9MICO</name>
<reference evidence="2 3" key="1">
    <citation type="submission" date="2018-11" db="EMBL/GenBank/DDBJ databases">
        <title>Sequencing the genomes of 1000 actinobacteria strains.</title>
        <authorList>
            <person name="Klenk H.-P."/>
        </authorList>
    </citation>
    <scope>NUCLEOTIDE SEQUENCE [LARGE SCALE GENOMIC DNA]</scope>
    <source>
        <strain evidence="2 3">DSM 14418</strain>
    </source>
</reference>
<dbReference type="AlphaFoldDB" id="A0A3N4ZTU7"/>
<comment type="caution">
    <text evidence="2">The sequence shown here is derived from an EMBL/GenBank/DDBJ whole genome shotgun (WGS) entry which is preliminary data.</text>
</comment>
<dbReference type="Proteomes" id="UP000280726">
    <property type="component" value="Unassembled WGS sequence"/>
</dbReference>
<evidence type="ECO:0000313" key="3">
    <source>
        <dbReference type="Proteomes" id="UP000280726"/>
    </source>
</evidence>
<sequence length="627" mass="67437">MRDEQAADAGHAGDAAHVADAEHLDRALRLERLTVAARVDAAARAGVVGHDPQDLHHALAFLDVLDLRTLTELERELDRPDSMVTRPPGTAPGLAAFLGRRYAASIPASRYHPSTSVPELAARLLDTLVFREIGLAHGTTMFGRAVARVKDALGLPPRDSLAATGFAEYGAPAVFLLLDVAASFATVQLTRTSAHITASMGYSGMDAYADALDACHFMTVPFARHLLRWRPAPDALVSTMRRGRLDGLGISPTDIDEDRLLTELAVLRVRLPELSAPYSSWHGPGAVRRRPRAGAGPEDEVRRAFVVAPADGDARTAGHAFQQRLTRRSWTVRARERRARLAVAAAAAAMALSSTPAWTTAQAVSLGQVFLAGLVGAVGVLAWAALLADREEDFFRTAATLSRSTVLQGRRDAALVSALRLLRPDDLARNRDGGLGRTVTVALEREGVVVLGRGWQPVARFHWLHVTRISAPTVPAPPAATSSEPHPAPSHGRTVHRVDFVIRRDGPDVAVSLPLERAKVAWTQRSFVETNPLKALVSGMESARYGWALSPAVAVPGRPDANERMRLLTGVDPVAGTRYEKEALDWEFGPRPRPPVRARRRQAVLGALVVAAIVWAVVAPVLALVAS</sequence>
<keyword evidence="1" id="KW-0812">Transmembrane</keyword>
<feature type="transmembrane region" description="Helical" evidence="1">
    <location>
        <begin position="341"/>
        <end position="359"/>
    </location>
</feature>
<dbReference type="EMBL" id="RKRA01000001">
    <property type="protein sequence ID" value="RPF28922.1"/>
    <property type="molecule type" value="Genomic_DNA"/>
</dbReference>
<gene>
    <name evidence="2" type="ORF">EDD32_3473</name>
</gene>
<evidence type="ECO:0000256" key="1">
    <source>
        <dbReference type="SAM" id="Phobius"/>
    </source>
</evidence>
<dbReference type="OrthoDB" id="4913779at2"/>